<keyword evidence="1" id="KW-0472">Membrane</keyword>
<protein>
    <recommendedName>
        <fullName evidence="4">DUF1616 domain-containing protein</fullName>
    </recommendedName>
</protein>
<comment type="caution">
    <text evidence="2">The sequence shown here is derived from an EMBL/GenBank/DDBJ whole genome shotgun (WGS) entry which is preliminary data.</text>
</comment>
<organism evidence="2 3">
    <name type="scientific">Paenibacillus glycanilyticus</name>
    <dbReference type="NCBI Taxonomy" id="126569"/>
    <lineage>
        <taxon>Bacteria</taxon>
        <taxon>Bacillati</taxon>
        <taxon>Bacillota</taxon>
        <taxon>Bacilli</taxon>
        <taxon>Bacillales</taxon>
        <taxon>Paenibacillaceae</taxon>
        <taxon>Paenibacillus</taxon>
    </lineage>
</organism>
<reference evidence="2 3" key="1">
    <citation type="submission" date="2023-05" db="EMBL/GenBank/DDBJ databases">
        <title>Draft genome of Paenibacillus sp. CCS26.</title>
        <authorList>
            <person name="Akita H."/>
            <person name="Shinto Y."/>
            <person name="Kimura Z."/>
        </authorList>
    </citation>
    <scope>NUCLEOTIDE SEQUENCE [LARGE SCALE GENOMIC DNA]</scope>
    <source>
        <strain evidence="2 3">CCS26</strain>
    </source>
</reference>
<feature type="transmembrane region" description="Helical" evidence="1">
    <location>
        <begin position="7"/>
        <end position="30"/>
    </location>
</feature>
<keyword evidence="1" id="KW-1133">Transmembrane helix</keyword>
<dbReference type="EMBL" id="BTCL01000017">
    <property type="protein sequence ID" value="GMK47097.1"/>
    <property type="molecule type" value="Genomic_DNA"/>
</dbReference>
<dbReference type="RefSeq" id="WP_317981171.1">
    <property type="nucleotide sequence ID" value="NZ_BTCL01000017.1"/>
</dbReference>
<accession>A0ABQ6NPU1</accession>
<gene>
    <name evidence="2" type="ORF">PghCCS26_42270</name>
</gene>
<sequence length="174" mass="19099">MKPAKRLTSMIVYGCLIIIIGMAAAAGIWYRQTEPLNTDGLSTFTPPDGKPPEYVVGLVNKGLRKIDIVSVTINGASPSVPVQLGITYDSGQFVQVLAEPVPEIEFMGIHDSSIYPALAGDELKKAIMKKAHTPILYGIRFSAEEGAVHSVTVKYKYLGFTKKLKVTRWFDNNR</sequence>
<evidence type="ECO:0000313" key="2">
    <source>
        <dbReference type="EMBL" id="GMK47097.1"/>
    </source>
</evidence>
<keyword evidence="1" id="KW-0812">Transmembrane</keyword>
<evidence type="ECO:0008006" key="4">
    <source>
        <dbReference type="Google" id="ProtNLM"/>
    </source>
</evidence>
<evidence type="ECO:0000256" key="1">
    <source>
        <dbReference type="SAM" id="Phobius"/>
    </source>
</evidence>
<dbReference type="Proteomes" id="UP001285921">
    <property type="component" value="Unassembled WGS sequence"/>
</dbReference>
<name>A0ABQ6NPU1_9BACL</name>
<evidence type="ECO:0000313" key="3">
    <source>
        <dbReference type="Proteomes" id="UP001285921"/>
    </source>
</evidence>
<keyword evidence="3" id="KW-1185">Reference proteome</keyword>
<proteinExistence type="predicted"/>